<protein>
    <submittedName>
        <fullName evidence="2">Glyoxylase-like metal-dependent hydrolase (Beta-lactamase superfamily II)</fullName>
    </submittedName>
</protein>
<dbReference type="PANTHER" id="PTHR42951:SF17">
    <property type="entry name" value="METALLO-BETA-LACTAMASE DOMAIN-CONTAINING PROTEIN"/>
    <property type="match status" value="1"/>
</dbReference>
<comment type="caution">
    <text evidence="2">The sequence shown here is derived from an EMBL/GenBank/DDBJ whole genome shotgun (WGS) entry which is preliminary data.</text>
</comment>
<name>A0A4Q7L821_9PSEU</name>
<accession>A0A4Q7L821</accession>
<dbReference type="Pfam" id="PF00753">
    <property type="entry name" value="Lactamase_B"/>
    <property type="match status" value="1"/>
</dbReference>
<dbReference type="AlphaFoldDB" id="A0A4Q7L821"/>
<feature type="domain" description="Metallo-beta-lactamase" evidence="1">
    <location>
        <begin position="8"/>
        <end position="197"/>
    </location>
</feature>
<dbReference type="EMBL" id="SGWQ01000001">
    <property type="protein sequence ID" value="RZS45060.1"/>
    <property type="molecule type" value="Genomic_DNA"/>
</dbReference>
<dbReference type="InterPro" id="IPR036866">
    <property type="entry name" value="RibonucZ/Hydroxyglut_hydro"/>
</dbReference>
<dbReference type="CDD" id="cd07721">
    <property type="entry name" value="yflN-like_MBL-fold"/>
    <property type="match status" value="1"/>
</dbReference>
<reference evidence="2 3" key="1">
    <citation type="submission" date="2019-02" db="EMBL/GenBank/DDBJ databases">
        <title>Genomic Encyclopedia of Type Strains, Phase IV (KMG-IV): sequencing the most valuable type-strain genomes for metagenomic binning, comparative biology and taxonomic classification.</title>
        <authorList>
            <person name="Goeker M."/>
        </authorList>
    </citation>
    <scope>NUCLEOTIDE SEQUENCE [LARGE SCALE GENOMIC DNA]</scope>
    <source>
        <strain evidence="2 3">DSM 101727</strain>
    </source>
</reference>
<sequence length="217" mass="23065">MHAFQAGHANAYLWRHGTTATLIDAGEVGHDTTVLDVLRHLGLDLTRILITHWHHDHTGAAAALADRTGAQVYAGRADAPVIRGERDGVPPMLTAAEEPLMASIAGTVEPAPACQVHRELHDGDTLDEHAVIIGTPGHTPGSIAVHLTTERVLLTGDISAHQNGQVILGPFNTDREQAKRSLRRLTTIDVDAVGFGHGTPVTENGKATLTTWTDPLG</sequence>
<organism evidence="2 3">
    <name type="scientific">Herbihabitans rhizosphaerae</name>
    <dbReference type="NCBI Taxonomy" id="1872711"/>
    <lineage>
        <taxon>Bacteria</taxon>
        <taxon>Bacillati</taxon>
        <taxon>Actinomycetota</taxon>
        <taxon>Actinomycetes</taxon>
        <taxon>Pseudonocardiales</taxon>
        <taxon>Pseudonocardiaceae</taxon>
        <taxon>Herbihabitans</taxon>
    </lineage>
</organism>
<gene>
    <name evidence="2" type="ORF">EV193_101944</name>
</gene>
<dbReference type="PANTHER" id="PTHR42951">
    <property type="entry name" value="METALLO-BETA-LACTAMASE DOMAIN-CONTAINING"/>
    <property type="match status" value="1"/>
</dbReference>
<dbReference type="InterPro" id="IPR001279">
    <property type="entry name" value="Metallo-B-lactamas"/>
</dbReference>
<evidence type="ECO:0000313" key="3">
    <source>
        <dbReference type="Proteomes" id="UP000294257"/>
    </source>
</evidence>
<evidence type="ECO:0000259" key="1">
    <source>
        <dbReference type="SMART" id="SM00849"/>
    </source>
</evidence>
<dbReference type="RefSeq" id="WP_207222484.1">
    <property type="nucleotide sequence ID" value="NZ_SGWQ01000001.1"/>
</dbReference>
<keyword evidence="2" id="KW-0378">Hydrolase</keyword>
<dbReference type="SMART" id="SM00849">
    <property type="entry name" value="Lactamase_B"/>
    <property type="match status" value="1"/>
</dbReference>
<dbReference type="GO" id="GO:0016787">
    <property type="term" value="F:hydrolase activity"/>
    <property type="evidence" value="ECO:0007669"/>
    <property type="project" value="UniProtKB-KW"/>
</dbReference>
<evidence type="ECO:0000313" key="2">
    <source>
        <dbReference type="EMBL" id="RZS45060.1"/>
    </source>
</evidence>
<keyword evidence="3" id="KW-1185">Reference proteome</keyword>
<dbReference type="Gene3D" id="3.60.15.10">
    <property type="entry name" value="Ribonuclease Z/Hydroxyacylglutathione hydrolase-like"/>
    <property type="match status" value="1"/>
</dbReference>
<dbReference type="Proteomes" id="UP000294257">
    <property type="component" value="Unassembled WGS sequence"/>
</dbReference>
<dbReference type="SUPFAM" id="SSF56281">
    <property type="entry name" value="Metallo-hydrolase/oxidoreductase"/>
    <property type="match status" value="1"/>
</dbReference>
<dbReference type="InterPro" id="IPR050855">
    <property type="entry name" value="NDM-1-like"/>
</dbReference>
<proteinExistence type="predicted"/>